<protein>
    <submittedName>
        <fullName evidence="2">Uncharacterized protein</fullName>
    </submittedName>
</protein>
<feature type="region of interest" description="Disordered" evidence="1">
    <location>
        <begin position="1"/>
        <end position="20"/>
    </location>
</feature>
<name>A0ABN7AA31_9HEMI</name>
<evidence type="ECO:0000313" key="3">
    <source>
        <dbReference type="Proteomes" id="UP001307889"/>
    </source>
</evidence>
<sequence length="94" mass="10727">MDGRGLFTNPHSNVVTGRAGEGETASYWSKRRWQAQAPRQRLTFKTQLAALLTVDRRFEKKKGLCCPEYSGVACSNQKEPYHPALLFTNIWLQI</sequence>
<keyword evidence="3" id="KW-1185">Reference proteome</keyword>
<evidence type="ECO:0000313" key="2">
    <source>
        <dbReference type="EMBL" id="BES89171.1"/>
    </source>
</evidence>
<proteinExistence type="predicted"/>
<reference evidence="2 3" key="1">
    <citation type="submission" date="2023-09" db="EMBL/GenBank/DDBJ databases">
        <title>Nesidiocoris tenuis whole genome shotgun sequence.</title>
        <authorList>
            <person name="Shibata T."/>
            <person name="Shimoda M."/>
            <person name="Kobayashi T."/>
            <person name="Uehara T."/>
        </authorList>
    </citation>
    <scope>NUCLEOTIDE SEQUENCE [LARGE SCALE GENOMIC DNA]</scope>
    <source>
        <strain evidence="2 3">Japan</strain>
    </source>
</reference>
<dbReference type="Proteomes" id="UP001307889">
    <property type="component" value="Chromosome 1"/>
</dbReference>
<organism evidence="2 3">
    <name type="scientific">Nesidiocoris tenuis</name>
    <dbReference type="NCBI Taxonomy" id="355587"/>
    <lineage>
        <taxon>Eukaryota</taxon>
        <taxon>Metazoa</taxon>
        <taxon>Ecdysozoa</taxon>
        <taxon>Arthropoda</taxon>
        <taxon>Hexapoda</taxon>
        <taxon>Insecta</taxon>
        <taxon>Pterygota</taxon>
        <taxon>Neoptera</taxon>
        <taxon>Paraneoptera</taxon>
        <taxon>Hemiptera</taxon>
        <taxon>Heteroptera</taxon>
        <taxon>Panheteroptera</taxon>
        <taxon>Cimicomorpha</taxon>
        <taxon>Miridae</taxon>
        <taxon>Dicyphina</taxon>
        <taxon>Nesidiocoris</taxon>
    </lineage>
</organism>
<dbReference type="EMBL" id="AP028909">
    <property type="protein sequence ID" value="BES89171.1"/>
    <property type="molecule type" value="Genomic_DNA"/>
</dbReference>
<gene>
    <name evidence="2" type="ORF">NTJ_01978</name>
</gene>
<accession>A0ABN7AA31</accession>
<evidence type="ECO:0000256" key="1">
    <source>
        <dbReference type="SAM" id="MobiDB-lite"/>
    </source>
</evidence>